<gene>
    <name evidence="2" type="ORF">L596_003670</name>
</gene>
<dbReference type="EMBL" id="AZBU02000001">
    <property type="protein sequence ID" value="TMS36524.1"/>
    <property type="molecule type" value="Genomic_DNA"/>
</dbReference>
<protein>
    <submittedName>
        <fullName evidence="2">Uncharacterized protein</fullName>
    </submittedName>
</protein>
<keyword evidence="3" id="KW-1185">Reference proteome</keyword>
<evidence type="ECO:0000313" key="2">
    <source>
        <dbReference type="EMBL" id="TMS36524.1"/>
    </source>
</evidence>
<reference evidence="2 3" key="1">
    <citation type="journal article" date="2015" name="Genome Biol.">
        <title>Comparative genomics of Steinernema reveals deeply conserved gene regulatory networks.</title>
        <authorList>
            <person name="Dillman A.R."/>
            <person name="Macchietto M."/>
            <person name="Porter C.F."/>
            <person name="Rogers A."/>
            <person name="Williams B."/>
            <person name="Antoshechkin I."/>
            <person name="Lee M.M."/>
            <person name="Goodwin Z."/>
            <person name="Lu X."/>
            <person name="Lewis E.E."/>
            <person name="Goodrich-Blair H."/>
            <person name="Stock S.P."/>
            <person name="Adams B.J."/>
            <person name="Sternberg P.W."/>
            <person name="Mortazavi A."/>
        </authorList>
    </citation>
    <scope>NUCLEOTIDE SEQUENCE [LARGE SCALE GENOMIC DNA]</scope>
    <source>
        <strain evidence="2 3">ALL</strain>
    </source>
</reference>
<evidence type="ECO:0000256" key="1">
    <source>
        <dbReference type="SAM" id="MobiDB-lite"/>
    </source>
</evidence>
<organism evidence="2 3">
    <name type="scientific">Steinernema carpocapsae</name>
    <name type="common">Entomopathogenic nematode</name>
    <dbReference type="NCBI Taxonomy" id="34508"/>
    <lineage>
        <taxon>Eukaryota</taxon>
        <taxon>Metazoa</taxon>
        <taxon>Ecdysozoa</taxon>
        <taxon>Nematoda</taxon>
        <taxon>Chromadorea</taxon>
        <taxon>Rhabditida</taxon>
        <taxon>Tylenchina</taxon>
        <taxon>Panagrolaimomorpha</taxon>
        <taxon>Strongyloidoidea</taxon>
        <taxon>Steinernematidae</taxon>
        <taxon>Steinernema</taxon>
    </lineage>
</organism>
<feature type="compositionally biased region" description="Basic residues" evidence="1">
    <location>
        <begin position="1"/>
        <end position="18"/>
    </location>
</feature>
<name>A0A4U8UUD1_STECR</name>
<feature type="region of interest" description="Disordered" evidence="1">
    <location>
        <begin position="1"/>
        <end position="45"/>
    </location>
</feature>
<dbReference type="Proteomes" id="UP000298663">
    <property type="component" value="Unassembled WGS sequence"/>
</dbReference>
<sequence>MKSEKHRKGTLHTAKRRRNDADRIERNTPLLLTGRDNEMHGAWTEPQETGGVCAILGLQNRVSSKTRKL</sequence>
<accession>A0A4U8UUD1</accession>
<proteinExistence type="predicted"/>
<comment type="caution">
    <text evidence="2">The sequence shown here is derived from an EMBL/GenBank/DDBJ whole genome shotgun (WGS) entry which is preliminary data.</text>
</comment>
<evidence type="ECO:0000313" key="3">
    <source>
        <dbReference type="Proteomes" id="UP000298663"/>
    </source>
</evidence>
<dbReference type="AlphaFoldDB" id="A0A4U8UUD1"/>
<reference evidence="2 3" key="2">
    <citation type="journal article" date="2019" name="G3 (Bethesda)">
        <title>Hybrid Assembly of the Genome of the Entomopathogenic Nematode Steinernema carpocapsae Identifies the X-Chromosome.</title>
        <authorList>
            <person name="Serra L."/>
            <person name="Macchietto M."/>
            <person name="Macias-Munoz A."/>
            <person name="McGill C.J."/>
            <person name="Rodriguez I.M."/>
            <person name="Rodriguez B."/>
            <person name="Murad R."/>
            <person name="Mortazavi A."/>
        </authorList>
    </citation>
    <scope>NUCLEOTIDE SEQUENCE [LARGE SCALE GENOMIC DNA]</scope>
    <source>
        <strain evidence="2 3">ALL</strain>
    </source>
</reference>